<dbReference type="KEGG" id="crb:17881007"/>
<dbReference type="Proteomes" id="UP000029121">
    <property type="component" value="Unassembled WGS sequence"/>
</dbReference>
<evidence type="ECO:0000313" key="4">
    <source>
        <dbReference type="Proteomes" id="UP000029121"/>
    </source>
</evidence>
<accession>R0H191</accession>
<dbReference type="EMBL" id="KB870811">
    <property type="protein sequence ID" value="EOA18385.1"/>
    <property type="molecule type" value="Genomic_DNA"/>
</dbReference>
<dbReference type="PROSITE" id="PS50181">
    <property type="entry name" value="FBOX"/>
    <property type="match status" value="1"/>
</dbReference>
<dbReference type="InterPro" id="IPR057499">
    <property type="entry name" value="Kelch_FKB95"/>
</dbReference>
<feature type="compositionally biased region" description="Basic and acidic residues" evidence="1">
    <location>
        <begin position="1"/>
        <end position="11"/>
    </location>
</feature>
<feature type="domain" description="F-box" evidence="2">
    <location>
        <begin position="24"/>
        <end position="70"/>
    </location>
</feature>
<feature type="region of interest" description="Disordered" evidence="1">
    <location>
        <begin position="1"/>
        <end position="20"/>
    </location>
</feature>
<dbReference type="SUPFAM" id="SSF81383">
    <property type="entry name" value="F-box domain"/>
    <property type="match status" value="1"/>
</dbReference>
<dbReference type="Gene3D" id="1.20.1280.50">
    <property type="match status" value="1"/>
</dbReference>
<evidence type="ECO:0000259" key="2">
    <source>
        <dbReference type="PROSITE" id="PS50181"/>
    </source>
</evidence>
<dbReference type="AlphaFoldDB" id="R0H191"/>
<dbReference type="InterPro" id="IPR036047">
    <property type="entry name" value="F-box-like_dom_sf"/>
</dbReference>
<dbReference type="InterPro" id="IPR050354">
    <property type="entry name" value="F-box/kelch-repeat_ARATH"/>
</dbReference>
<protein>
    <recommendedName>
        <fullName evidence="2">F-box domain-containing protein</fullName>
    </recommendedName>
</protein>
<dbReference type="SUPFAM" id="SSF117281">
    <property type="entry name" value="Kelch motif"/>
    <property type="match status" value="1"/>
</dbReference>
<name>R0H191_9BRAS</name>
<keyword evidence="4" id="KW-1185">Reference proteome</keyword>
<dbReference type="eggNOG" id="KOG1072">
    <property type="taxonomic scope" value="Eukaryota"/>
</dbReference>
<dbReference type="OrthoDB" id="1091955at2759"/>
<dbReference type="PANTHER" id="PTHR24414">
    <property type="entry name" value="F-BOX/KELCH-REPEAT PROTEIN SKIP4"/>
    <property type="match status" value="1"/>
</dbReference>
<proteinExistence type="predicted"/>
<dbReference type="Pfam" id="PF00646">
    <property type="entry name" value="F-box"/>
    <property type="match status" value="1"/>
</dbReference>
<dbReference type="Pfam" id="PF25210">
    <property type="entry name" value="Kelch_FKB95"/>
    <property type="match status" value="1"/>
</dbReference>
<dbReference type="PANTHER" id="PTHR24414:SF138">
    <property type="entry name" value="F-BOX DOMAIN-CONTAINING PROTEIN"/>
    <property type="match status" value="1"/>
</dbReference>
<sequence length="393" mass="45133">MIRKEGKEIQKKTKKKKKVKNHQPLSLLSLPEEILENILARISRWDYPKLSLVSKRFLSLLSSPQLYTTRSNIGTTEPCLYFSLELPKSQSPEWYTLWMKPVKTLTDDDDIPNEFSLVRVPCCPHPHCIPYQSTVAVGSEIYLIGAPYKSPPTSAVRILDCRSNTWRDGPNMMVARECANAVFVDGKIYVMRGCGKDESMAWMEVFDIRTQTWSSLPSHGADELRSSEQEIVITVLEGKIYVMDDTKDYAYDPKKGIWEVVETHSSNMWIDAWCVIENVMYCYKNSHCCVWYDSKSRKWRKVKGSNLALLLKDTCSLAPGYVLDLLNYGGKLLVVWVTVHIENGEQKKRIRCAKMALEKHHGGAVWCKMEWYNTLLTVPYSFDFLSNCVVVSI</sequence>
<evidence type="ECO:0000313" key="3">
    <source>
        <dbReference type="EMBL" id="EOA18385.1"/>
    </source>
</evidence>
<dbReference type="InterPro" id="IPR001810">
    <property type="entry name" value="F-box_dom"/>
</dbReference>
<organism evidence="3 4">
    <name type="scientific">Capsella rubella</name>
    <dbReference type="NCBI Taxonomy" id="81985"/>
    <lineage>
        <taxon>Eukaryota</taxon>
        <taxon>Viridiplantae</taxon>
        <taxon>Streptophyta</taxon>
        <taxon>Embryophyta</taxon>
        <taxon>Tracheophyta</taxon>
        <taxon>Spermatophyta</taxon>
        <taxon>Magnoliopsida</taxon>
        <taxon>eudicotyledons</taxon>
        <taxon>Gunneridae</taxon>
        <taxon>Pentapetalae</taxon>
        <taxon>rosids</taxon>
        <taxon>malvids</taxon>
        <taxon>Brassicales</taxon>
        <taxon>Brassicaceae</taxon>
        <taxon>Camelineae</taxon>
        <taxon>Capsella</taxon>
    </lineage>
</organism>
<dbReference type="InterPro" id="IPR015915">
    <property type="entry name" value="Kelch-typ_b-propeller"/>
</dbReference>
<dbReference type="SMART" id="SM00256">
    <property type="entry name" value="FBOX"/>
    <property type="match status" value="1"/>
</dbReference>
<evidence type="ECO:0000256" key="1">
    <source>
        <dbReference type="SAM" id="MobiDB-lite"/>
    </source>
</evidence>
<dbReference type="CDD" id="cd22152">
    <property type="entry name" value="F-box_AtAFR-like"/>
    <property type="match status" value="1"/>
</dbReference>
<dbReference type="Gene3D" id="2.120.10.80">
    <property type="entry name" value="Kelch-type beta propeller"/>
    <property type="match status" value="1"/>
</dbReference>
<gene>
    <name evidence="3" type="ORF">CARUB_v10006915mg</name>
</gene>
<reference evidence="4" key="1">
    <citation type="journal article" date="2013" name="Nat. Genet.">
        <title>The Capsella rubella genome and the genomic consequences of rapid mating system evolution.</title>
        <authorList>
            <person name="Slotte T."/>
            <person name="Hazzouri K.M."/>
            <person name="Agren J.A."/>
            <person name="Koenig D."/>
            <person name="Maumus F."/>
            <person name="Guo Y.L."/>
            <person name="Steige K."/>
            <person name="Platts A.E."/>
            <person name="Escobar J.S."/>
            <person name="Newman L.K."/>
            <person name="Wang W."/>
            <person name="Mandakova T."/>
            <person name="Vello E."/>
            <person name="Smith L.M."/>
            <person name="Henz S.R."/>
            <person name="Steffen J."/>
            <person name="Takuno S."/>
            <person name="Brandvain Y."/>
            <person name="Coop G."/>
            <person name="Andolfatto P."/>
            <person name="Hu T.T."/>
            <person name="Blanchette M."/>
            <person name="Clark R.M."/>
            <person name="Quesneville H."/>
            <person name="Nordborg M."/>
            <person name="Gaut B.S."/>
            <person name="Lysak M.A."/>
            <person name="Jenkins J."/>
            <person name="Grimwood J."/>
            <person name="Chapman J."/>
            <person name="Prochnik S."/>
            <person name="Shu S."/>
            <person name="Rokhsar D."/>
            <person name="Schmutz J."/>
            <person name="Weigel D."/>
            <person name="Wright S.I."/>
        </authorList>
    </citation>
    <scope>NUCLEOTIDE SEQUENCE [LARGE SCALE GENOMIC DNA]</scope>
    <source>
        <strain evidence="4">cv. Monte Gargano</strain>
    </source>
</reference>